<dbReference type="EMBL" id="AP012342">
    <property type="protein sequence ID" value="BAM05886.1"/>
    <property type="molecule type" value="Genomic_DNA"/>
</dbReference>
<comment type="function">
    <text evidence="12">A translation factor that gates the progression of the 70S ribosomal initiation complex (IC, containing tRNA(fMet) in the P-site) into the translation elongation cycle by using a mechanism sensitive to the ATP/ADP ratio. Binds to the 70S ribosome E-site where it modulates the state of the translating ribosome during subunit translocation. ATP hydrolysis probably frees it from the ribosome, which can enter the elongation phase.</text>
</comment>
<dbReference type="Pfam" id="PF00005">
    <property type="entry name" value="ABC_tran"/>
    <property type="match status" value="2"/>
</dbReference>
<dbReference type="InterPro" id="IPR003439">
    <property type="entry name" value="ABC_transporter-like_ATP-bd"/>
</dbReference>
<keyword evidence="7 12" id="KW-0378">Hydrolase</keyword>
<keyword evidence="11 12" id="KW-0648">Protein biosynthesis</keyword>
<dbReference type="Pfam" id="PF12848">
    <property type="entry name" value="ABC_tran_Xtn"/>
    <property type="match status" value="1"/>
</dbReference>
<sequence length="555" mass="61630">MAQYVFTMNRVGKVVPPKRQILKDISLSFFPGAKIGVLGLNGSGKSTVLKIMAGIDTDILGEATPMPNIKIGYLPQEPELDPEMNVRDAVEQALGEVFDAHKKLEELYAAYGDPDNDFDALALEQGRLEAIIATSDGHNLNQKMEIAGDALRLPPWEAKIGHLSGGEKRRVALCRLLLSSPDMLLLDEPTNHLDAESVDWLEQFLHEFPGTVVAVTHDRYFLDNVAEWILELDRGQGIPWKGNYSSWLEQKESRLEAESKQESARMKAMKQELLWVRQNAKGRQAKSKARMARFDELSSKDYQARNETQEIFIPVGERLGDSVIEFKGVSKGYGDRLLIDNLSFSIPPGAIVGIIGPNGAGKSTLFRMITGKEKPDSGEVLIGKSVKLAHVDQSREMLSGNRTVFEEIANGSEVIKVGSYETPSRAYIGRFNFKGPDQQKIVGTLSGGERGRLHLAKTLMSGGNVLLLDEPSNDLDVETLRALEDALLEFAGCVLVISHDRWFLDRIATHILSFEGDSTVSFFDGNYQEYEADKKKRLGAEGAKPKRLRYKPISR</sequence>
<evidence type="ECO:0000313" key="14">
    <source>
        <dbReference type="EMBL" id="BAM05886.1"/>
    </source>
</evidence>
<dbReference type="PATRIC" id="fig|1162668.3.peg.185"/>
<keyword evidence="10 12" id="KW-0694">RNA-binding</keyword>
<evidence type="ECO:0000256" key="8">
    <source>
        <dbReference type="ARBA" id="ARBA00022840"/>
    </source>
</evidence>
<protein>
    <recommendedName>
        <fullName evidence="12">Energy-dependent translational throttle protein EttA</fullName>
        <ecNumber evidence="12">3.6.1.-</ecNumber>
    </recommendedName>
    <alternativeName>
        <fullName evidence="12">Translational regulatory factor EttA</fullName>
    </alternativeName>
</protein>
<keyword evidence="15" id="KW-1185">Reference proteome</keyword>
<comment type="subunit">
    <text evidence="12">Monomer. Probably contacts ribosomal proteins L1, L5, L33 and S7, the 16S and 23S rRNA and the P-site containing tRNA(fMet).</text>
</comment>
<dbReference type="HOGENOM" id="CLU_000604_36_0_0"/>
<evidence type="ECO:0000256" key="6">
    <source>
        <dbReference type="ARBA" id="ARBA00022741"/>
    </source>
</evidence>
<dbReference type="GO" id="GO:0019843">
    <property type="term" value="F:rRNA binding"/>
    <property type="evidence" value="ECO:0007669"/>
    <property type="project" value="UniProtKB-UniRule"/>
</dbReference>
<dbReference type="HAMAP" id="MF_00847">
    <property type="entry name" value="EttA"/>
    <property type="match status" value="1"/>
</dbReference>
<evidence type="ECO:0000256" key="10">
    <source>
        <dbReference type="ARBA" id="ARBA00022884"/>
    </source>
</evidence>
<dbReference type="GO" id="GO:0045900">
    <property type="term" value="P:negative regulation of translational elongation"/>
    <property type="evidence" value="ECO:0007669"/>
    <property type="project" value="UniProtKB-UniRule"/>
</dbReference>
<evidence type="ECO:0000256" key="1">
    <source>
        <dbReference type="ARBA" id="ARBA00005868"/>
    </source>
</evidence>
<dbReference type="PROSITE" id="PS00211">
    <property type="entry name" value="ABC_TRANSPORTER_1"/>
    <property type="match status" value="1"/>
</dbReference>
<dbReference type="GO" id="GO:0005524">
    <property type="term" value="F:ATP binding"/>
    <property type="evidence" value="ECO:0007669"/>
    <property type="project" value="UniProtKB-UniRule"/>
</dbReference>
<dbReference type="Gene3D" id="3.40.50.300">
    <property type="entry name" value="P-loop containing nucleotide triphosphate hydrolases"/>
    <property type="match status" value="2"/>
</dbReference>
<dbReference type="InterPro" id="IPR027417">
    <property type="entry name" value="P-loop_NTPase"/>
</dbReference>
<gene>
    <name evidence="12" type="primary">ettA</name>
    <name evidence="14" type="ordered locus">LFE_0158</name>
</gene>
<feature type="binding site" evidence="12">
    <location>
        <begin position="356"/>
        <end position="363"/>
    </location>
    <ligand>
        <name>ATP</name>
        <dbReference type="ChEBI" id="CHEBI:30616"/>
        <label>2</label>
    </ligand>
</feature>
<evidence type="ECO:0000256" key="3">
    <source>
        <dbReference type="ARBA" id="ARBA00022555"/>
    </source>
</evidence>
<dbReference type="OrthoDB" id="9808609at2"/>
<keyword evidence="9 12" id="KW-0810">Translation regulation</keyword>
<evidence type="ECO:0000256" key="2">
    <source>
        <dbReference type="ARBA" id="ARBA00022490"/>
    </source>
</evidence>
<dbReference type="KEGG" id="lfc:LFE_0158"/>
<dbReference type="CDD" id="cd03221">
    <property type="entry name" value="ABCF_EF-3"/>
    <property type="match status" value="2"/>
</dbReference>
<comment type="similarity">
    <text evidence="1 12">Belongs to the ABC transporter superfamily. ABCF family. Translational throttle EttA subfamily.</text>
</comment>
<dbReference type="PANTHER" id="PTHR43858">
    <property type="entry name" value="ENERGY-DEPENDENT TRANSLATIONAL THROTTLE PROTEIN ETTA"/>
    <property type="match status" value="1"/>
</dbReference>
<reference evidence="15" key="2">
    <citation type="submission" date="2012-03" db="EMBL/GenBank/DDBJ databases">
        <title>The complete genome sequence of the pioneer microbe on fresh volcanic deposit, Leptospirillum ferrooxidans strain C2-3.</title>
        <authorList>
            <person name="Fujimura R."/>
            <person name="Sato Y."/>
            <person name="Nishizawa T."/>
            <person name="Nanba K."/>
            <person name="Oshima K."/>
            <person name="Hattori M."/>
            <person name="Kamijo T."/>
            <person name="Ohta H."/>
        </authorList>
    </citation>
    <scope>NUCLEOTIDE SEQUENCE [LARGE SCALE GENOMIC DNA]</scope>
    <source>
        <strain evidence="15">C2-3</strain>
    </source>
</reference>
<dbReference type="GO" id="GO:0005737">
    <property type="term" value="C:cytoplasm"/>
    <property type="evidence" value="ECO:0007669"/>
    <property type="project" value="UniProtKB-SubCell"/>
</dbReference>
<evidence type="ECO:0000256" key="11">
    <source>
        <dbReference type="ARBA" id="ARBA00022917"/>
    </source>
</evidence>
<dbReference type="SUPFAM" id="SSF52540">
    <property type="entry name" value="P-loop containing nucleoside triphosphate hydrolases"/>
    <property type="match status" value="2"/>
</dbReference>
<evidence type="ECO:0000256" key="5">
    <source>
        <dbReference type="ARBA" id="ARBA00022737"/>
    </source>
</evidence>
<feature type="region of interest" description="Arm" evidence="12">
    <location>
        <begin position="95"/>
        <end position="139"/>
    </location>
</feature>
<feature type="domain" description="ABC transporter" evidence="13">
    <location>
        <begin position="6"/>
        <end position="259"/>
    </location>
</feature>
<feature type="region of interest" description="PtIM" evidence="12">
    <location>
        <begin position="242"/>
        <end position="322"/>
    </location>
</feature>
<dbReference type="Proteomes" id="UP000007382">
    <property type="component" value="Chromosome"/>
</dbReference>
<keyword evidence="4 12" id="KW-0699">rRNA-binding</keyword>
<dbReference type="PROSITE" id="PS50893">
    <property type="entry name" value="ABC_TRANSPORTER_2"/>
    <property type="match status" value="2"/>
</dbReference>
<dbReference type="InterPro" id="IPR017871">
    <property type="entry name" value="ABC_transporter-like_CS"/>
</dbReference>
<dbReference type="FunFam" id="3.40.50.300:FF:000183">
    <property type="entry name" value="ABC transporter ATP-binding protein yjjK"/>
    <property type="match status" value="1"/>
</dbReference>
<dbReference type="RefSeq" id="WP_014448380.1">
    <property type="nucleotide sequence ID" value="NC_017094.1"/>
</dbReference>
<comment type="catalytic activity">
    <reaction evidence="12">
        <text>ATP + H2O = ADP + phosphate + H(+)</text>
        <dbReference type="Rhea" id="RHEA:13065"/>
        <dbReference type="ChEBI" id="CHEBI:15377"/>
        <dbReference type="ChEBI" id="CHEBI:15378"/>
        <dbReference type="ChEBI" id="CHEBI:30616"/>
        <dbReference type="ChEBI" id="CHEBI:43474"/>
        <dbReference type="ChEBI" id="CHEBI:456216"/>
    </reaction>
</comment>
<keyword evidence="5 12" id="KW-0677">Repeat</keyword>
<name>I0IKT7_LEPFC</name>
<comment type="caution">
    <text evidence="12">Lacks conserved residue(s) required for the propagation of feature annotation.</text>
</comment>
<dbReference type="NCBIfam" id="TIGR03719">
    <property type="entry name" value="ABC_ABC_ChvD"/>
    <property type="match status" value="1"/>
</dbReference>
<dbReference type="SMART" id="SM00382">
    <property type="entry name" value="AAA"/>
    <property type="match status" value="2"/>
</dbReference>
<evidence type="ECO:0000259" key="13">
    <source>
        <dbReference type="PROSITE" id="PS50893"/>
    </source>
</evidence>
<dbReference type="GO" id="GO:0016887">
    <property type="term" value="F:ATP hydrolysis activity"/>
    <property type="evidence" value="ECO:0007669"/>
    <property type="project" value="UniProtKB-UniRule"/>
</dbReference>
<comment type="subcellular location">
    <subcellularLocation>
        <location evidence="12">Cytoplasm</location>
    </subcellularLocation>
    <text evidence="12">Associates with ribosomes and polysomes.</text>
</comment>
<comment type="domain">
    <text evidence="12">The P-site tRNA interaction motif (PtIM domain) probably interacts with the P-site tRNA(fMet) as well as the 23S rRNA.</text>
</comment>
<evidence type="ECO:0000256" key="7">
    <source>
        <dbReference type="ARBA" id="ARBA00022801"/>
    </source>
</evidence>
<evidence type="ECO:0000256" key="12">
    <source>
        <dbReference type="HAMAP-Rule" id="MF_00847"/>
    </source>
</evidence>
<dbReference type="GO" id="GO:0000049">
    <property type="term" value="F:tRNA binding"/>
    <property type="evidence" value="ECO:0007669"/>
    <property type="project" value="UniProtKB-UniRule"/>
</dbReference>
<evidence type="ECO:0000256" key="4">
    <source>
        <dbReference type="ARBA" id="ARBA00022730"/>
    </source>
</evidence>
<proteinExistence type="inferred from homology"/>
<dbReference type="STRING" id="1162668.LFE_0158"/>
<keyword evidence="2 12" id="KW-0963">Cytoplasm</keyword>
<dbReference type="EC" id="3.6.1.-" evidence="12"/>
<dbReference type="eggNOG" id="COG0488">
    <property type="taxonomic scope" value="Bacteria"/>
</dbReference>
<comment type="domain">
    <text evidence="12">The arm domain is inserted in the first ABC transporter domain. Probably contacts ribosomal protein L1.</text>
</comment>
<dbReference type="GO" id="GO:0006412">
    <property type="term" value="P:translation"/>
    <property type="evidence" value="ECO:0007669"/>
    <property type="project" value="UniProtKB-KW"/>
</dbReference>
<keyword evidence="8 12" id="KW-0067">ATP-binding</keyword>
<reference evidence="14 15" key="1">
    <citation type="journal article" date="2012" name="J. Bacteriol.">
        <title>Complete Genome Sequence of Leptospirillum ferrooxidans Strain C2-3, Isolated from a Fresh Volcanic Ash Deposit on the Island of Miyake, Japan.</title>
        <authorList>
            <person name="Fujimura R."/>
            <person name="Sato Y."/>
            <person name="Nishizawa T."/>
            <person name="Oshima K."/>
            <person name="Kim S.-W."/>
            <person name="Hattori M."/>
            <person name="Kamijo T."/>
            <person name="Ohta H."/>
        </authorList>
    </citation>
    <scope>NUCLEOTIDE SEQUENCE [LARGE SCALE GENOMIC DNA]</scope>
    <source>
        <strain evidence="14 15">C2-3</strain>
    </source>
</reference>
<dbReference type="NCBIfam" id="NF008775">
    <property type="entry name" value="PRK11819.1"/>
    <property type="match status" value="1"/>
</dbReference>
<keyword evidence="6 12" id="KW-0547">Nucleotide-binding</keyword>
<dbReference type="PANTHER" id="PTHR43858:SF1">
    <property type="entry name" value="ABC TRANSPORTER-RELATED PROTEIN"/>
    <property type="match status" value="1"/>
</dbReference>
<evidence type="ECO:0000256" key="9">
    <source>
        <dbReference type="ARBA" id="ARBA00022845"/>
    </source>
</evidence>
<dbReference type="InterPro" id="IPR022374">
    <property type="entry name" value="EttA"/>
</dbReference>
<dbReference type="InterPro" id="IPR003593">
    <property type="entry name" value="AAA+_ATPase"/>
</dbReference>
<organism evidence="14 15">
    <name type="scientific">Leptospirillum ferrooxidans (strain C2-3)</name>
    <dbReference type="NCBI Taxonomy" id="1162668"/>
    <lineage>
        <taxon>Bacteria</taxon>
        <taxon>Pseudomonadati</taxon>
        <taxon>Nitrospirota</taxon>
        <taxon>Nitrospiria</taxon>
        <taxon>Nitrospirales</taxon>
        <taxon>Nitrospiraceae</taxon>
        <taxon>Leptospirillum</taxon>
    </lineage>
</organism>
<feature type="domain" description="ABC transporter" evidence="13">
    <location>
        <begin position="324"/>
        <end position="541"/>
    </location>
</feature>
<evidence type="ECO:0000313" key="15">
    <source>
        <dbReference type="Proteomes" id="UP000007382"/>
    </source>
</evidence>
<accession>I0IKT7</accession>
<keyword evidence="3 12" id="KW-0820">tRNA-binding</keyword>
<dbReference type="AlphaFoldDB" id="I0IKT7"/>
<dbReference type="InterPro" id="IPR032781">
    <property type="entry name" value="ABC_tran_Xtn"/>
</dbReference>
<dbReference type="FunFam" id="3.40.50.300:FF:000011">
    <property type="entry name" value="Putative ABC transporter ATP-binding component"/>
    <property type="match status" value="1"/>
</dbReference>
<dbReference type="GO" id="GO:0043022">
    <property type="term" value="F:ribosome binding"/>
    <property type="evidence" value="ECO:0007669"/>
    <property type="project" value="UniProtKB-UniRule"/>
</dbReference>